<accession>A0AAP0PQ83</accession>
<sequence length="133" mass="14083">MDGILLAIACAIGEVCTHGTAIVTGIYNLDELDPSYVFFNPLPLFLFIFFLVDEGLVSTRILAGTTTENFFDKVGTIGAAGSLGARSVVVVVADTIGISCAESTVIVCSLEKIVKLNVPIQSWGAWLTAISRQ</sequence>
<dbReference type="AlphaFoldDB" id="A0AAP0PQ83"/>
<reference evidence="1 2" key="1">
    <citation type="submission" date="2024-01" db="EMBL/GenBank/DDBJ databases">
        <title>Genome assemblies of Stephania.</title>
        <authorList>
            <person name="Yang L."/>
        </authorList>
    </citation>
    <scope>NUCLEOTIDE SEQUENCE [LARGE SCALE GENOMIC DNA]</scope>
    <source>
        <strain evidence="1">JXDWG</strain>
        <tissue evidence="1">Leaf</tissue>
    </source>
</reference>
<proteinExistence type="predicted"/>
<dbReference type="EMBL" id="JBBNAG010000003">
    <property type="protein sequence ID" value="KAK9148871.1"/>
    <property type="molecule type" value="Genomic_DNA"/>
</dbReference>
<name>A0AAP0PQ83_9MAGN</name>
<dbReference type="Proteomes" id="UP001419268">
    <property type="component" value="Unassembled WGS sequence"/>
</dbReference>
<keyword evidence="2" id="KW-1185">Reference proteome</keyword>
<comment type="caution">
    <text evidence="1">The sequence shown here is derived from an EMBL/GenBank/DDBJ whole genome shotgun (WGS) entry which is preliminary data.</text>
</comment>
<gene>
    <name evidence="1" type="ORF">Scep_007628</name>
</gene>
<evidence type="ECO:0000313" key="1">
    <source>
        <dbReference type="EMBL" id="KAK9148871.1"/>
    </source>
</evidence>
<organism evidence="1 2">
    <name type="scientific">Stephania cephalantha</name>
    <dbReference type="NCBI Taxonomy" id="152367"/>
    <lineage>
        <taxon>Eukaryota</taxon>
        <taxon>Viridiplantae</taxon>
        <taxon>Streptophyta</taxon>
        <taxon>Embryophyta</taxon>
        <taxon>Tracheophyta</taxon>
        <taxon>Spermatophyta</taxon>
        <taxon>Magnoliopsida</taxon>
        <taxon>Ranunculales</taxon>
        <taxon>Menispermaceae</taxon>
        <taxon>Menispermoideae</taxon>
        <taxon>Cissampelideae</taxon>
        <taxon>Stephania</taxon>
    </lineage>
</organism>
<evidence type="ECO:0000313" key="2">
    <source>
        <dbReference type="Proteomes" id="UP001419268"/>
    </source>
</evidence>
<protein>
    <submittedName>
        <fullName evidence="1">Uncharacterized protein</fullName>
    </submittedName>
</protein>